<reference evidence="1 2" key="1">
    <citation type="submission" date="2022-10" db="EMBL/GenBank/DDBJ databases">
        <title>Weissella fermenti sp. nov., isolated from fermented cabbage.</title>
        <authorList>
            <person name="Lee J.K."/>
            <person name="Baek J.H."/>
            <person name="Choi D.G."/>
            <person name="Kim J.M."/>
            <person name="Jeon C.O."/>
        </authorList>
    </citation>
    <scope>NUCLEOTIDE SEQUENCE [LARGE SCALE GENOMIC DNA]</scope>
    <source>
        <strain evidence="1 2">KACC 18534</strain>
    </source>
</reference>
<keyword evidence="2" id="KW-1185">Reference proteome</keyword>
<sequence>MPNNRHRRVARLRTPEERERYVLNQMSDILGEEVNTVEEAQNVVDSWFSEIVNKVKEVFR</sequence>
<accession>A0ABT3E463</accession>
<dbReference type="RefSeq" id="WP_213408395.1">
    <property type="nucleotide sequence ID" value="NZ_CP074441.1"/>
</dbReference>
<organism evidence="1 2">
    <name type="scientific">Weissella ceti</name>
    <dbReference type="NCBI Taxonomy" id="759620"/>
    <lineage>
        <taxon>Bacteria</taxon>
        <taxon>Bacillati</taxon>
        <taxon>Bacillota</taxon>
        <taxon>Bacilli</taxon>
        <taxon>Lactobacillales</taxon>
        <taxon>Lactobacillaceae</taxon>
        <taxon>Weissella</taxon>
    </lineage>
</organism>
<evidence type="ECO:0000313" key="1">
    <source>
        <dbReference type="EMBL" id="MCW0953019.1"/>
    </source>
</evidence>
<dbReference type="Proteomes" id="UP001526225">
    <property type="component" value="Unassembled WGS sequence"/>
</dbReference>
<dbReference type="EMBL" id="JAOZFE010000002">
    <property type="protein sequence ID" value="MCW0953019.1"/>
    <property type="molecule type" value="Genomic_DNA"/>
</dbReference>
<proteinExistence type="predicted"/>
<name>A0ABT3E463_9LACO</name>
<comment type="caution">
    <text evidence="1">The sequence shown here is derived from an EMBL/GenBank/DDBJ whole genome shotgun (WGS) entry which is preliminary data.</text>
</comment>
<protein>
    <submittedName>
        <fullName evidence="1">Uncharacterized protein</fullName>
    </submittedName>
</protein>
<evidence type="ECO:0000313" key="2">
    <source>
        <dbReference type="Proteomes" id="UP001526225"/>
    </source>
</evidence>
<gene>
    <name evidence="1" type="ORF">OIT44_02895</name>
</gene>